<dbReference type="STRING" id="666510.ASAC_0443"/>
<organism evidence="4 5">
    <name type="scientific">Acidilobus saccharovorans (strain DSM 16705 / JCM 18335 / VKM B-2471 / 345-15)</name>
    <dbReference type="NCBI Taxonomy" id="666510"/>
    <lineage>
        <taxon>Archaea</taxon>
        <taxon>Thermoproteota</taxon>
        <taxon>Thermoprotei</taxon>
        <taxon>Acidilobales</taxon>
        <taxon>Acidilobaceae</taxon>
        <taxon>Acidilobus</taxon>
    </lineage>
</organism>
<dbReference type="GO" id="GO:0016787">
    <property type="term" value="F:hydrolase activity"/>
    <property type="evidence" value="ECO:0007669"/>
    <property type="project" value="UniProtKB-UniRule"/>
</dbReference>
<dbReference type="HAMAP" id="MF_00457">
    <property type="entry name" value="UPF0173"/>
    <property type="match status" value="1"/>
</dbReference>
<dbReference type="OrthoDB" id="28313at2157"/>
<dbReference type="RefSeq" id="WP_013266362.1">
    <property type="nucleotide sequence ID" value="NC_014374.1"/>
</dbReference>
<evidence type="ECO:0000313" key="5">
    <source>
        <dbReference type="Proteomes" id="UP000000346"/>
    </source>
</evidence>
<dbReference type="InterPro" id="IPR001279">
    <property type="entry name" value="Metallo-B-lactamas"/>
</dbReference>
<keyword evidence="5" id="KW-1185">Reference proteome</keyword>
<dbReference type="InterPro" id="IPR050114">
    <property type="entry name" value="UPF0173_UPF0282_UlaG_hydrolase"/>
</dbReference>
<dbReference type="EMBL" id="CP001742">
    <property type="protein sequence ID" value="ADL18850.1"/>
    <property type="molecule type" value="Genomic_DNA"/>
</dbReference>
<dbReference type="NCBIfam" id="NF001911">
    <property type="entry name" value="PRK00685.1"/>
    <property type="match status" value="1"/>
</dbReference>
<dbReference type="Proteomes" id="UP000000346">
    <property type="component" value="Chromosome"/>
</dbReference>
<dbReference type="InterPro" id="IPR036866">
    <property type="entry name" value="RibonucZ/Hydroxyglut_hydro"/>
</dbReference>
<evidence type="ECO:0000256" key="1">
    <source>
        <dbReference type="ARBA" id="ARBA00022801"/>
    </source>
</evidence>
<dbReference type="PANTHER" id="PTHR43546">
    <property type="entry name" value="UPF0173 METAL-DEPENDENT HYDROLASE MJ1163-RELATED"/>
    <property type="match status" value="1"/>
</dbReference>
<evidence type="ECO:0000259" key="3">
    <source>
        <dbReference type="SMART" id="SM00849"/>
    </source>
</evidence>
<dbReference type="PANTHER" id="PTHR43546:SF3">
    <property type="entry name" value="UPF0173 METAL-DEPENDENT HYDROLASE MJ1163"/>
    <property type="match status" value="1"/>
</dbReference>
<accession>D9Q0L2</accession>
<dbReference type="GeneID" id="9498673"/>
<keyword evidence="1 2" id="KW-0378">Hydrolase</keyword>
<comment type="similarity">
    <text evidence="2">Belongs to the UPF0173 family.</text>
</comment>
<dbReference type="HOGENOM" id="CLU_070010_4_0_2"/>
<dbReference type="Gene3D" id="3.60.15.10">
    <property type="entry name" value="Ribonuclease Z/Hydroxyacylglutathione hydrolase-like"/>
    <property type="match status" value="1"/>
</dbReference>
<gene>
    <name evidence="4" type="ordered locus">ASAC_0443</name>
</gene>
<feature type="domain" description="Metallo-beta-lactamase" evidence="3">
    <location>
        <begin position="8"/>
        <end position="188"/>
    </location>
</feature>
<dbReference type="InParanoid" id="D9Q0L2"/>
<name>D9Q0L2_ACIS3</name>
<reference evidence="4 5" key="1">
    <citation type="journal article" date="2010" name="Appl. Environ. Microbiol.">
        <title>The genome sequence of the crenarchaeon Acidilobus saccharovorans supports a new order, Acidilobales, and suggests an important ecological role in terrestrial acidic hot springs.</title>
        <authorList>
            <person name="Mardanov A.V."/>
            <person name="Svetlitchnyi V.A."/>
            <person name="Beletsky A.V."/>
            <person name="Prokofeva M.I."/>
            <person name="Bonch-Osmolovskaya E.A."/>
            <person name="Ravin N.V."/>
            <person name="Skryabin K.G."/>
        </authorList>
    </citation>
    <scope>NUCLEOTIDE SEQUENCE [LARGE SCALE GENOMIC DNA]</scope>
    <source>
        <strain evidence="5">DSM 16705 / JCM 18335 / VKM B-2471 / 345-15</strain>
    </source>
</reference>
<dbReference type="SUPFAM" id="SSF56281">
    <property type="entry name" value="Metallo-hydrolase/oxidoreductase"/>
    <property type="match status" value="1"/>
</dbReference>
<evidence type="ECO:0000313" key="4">
    <source>
        <dbReference type="EMBL" id="ADL18850.1"/>
    </source>
</evidence>
<dbReference type="eggNOG" id="arCOG00497">
    <property type="taxonomic scope" value="Archaea"/>
</dbReference>
<dbReference type="Pfam" id="PF12706">
    <property type="entry name" value="Lactamase_B_2"/>
    <property type="match status" value="1"/>
</dbReference>
<protein>
    <recommendedName>
        <fullName evidence="2">UPF0173 metal-dependent hydrolase ASAC_0443</fullName>
    </recommendedName>
</protein>
<sequence>MGYLVYYGHSAFEVNVSGKKILIDPWVTNPLSPVKPSDITGVDYIILTHDHDDHLGDTFEIMKNNPKAKVVSTYEIANFIAEKIGDESRAIGGNMGGPMVLEGGIKVALVPANHTSTHGSAVGAVIITGEGTLYHAGDTGITAEMSLIGELYKPDIAMLPIGGHFTMDHNEAAKAVELIRPKVAIPMHYGTFPVLYGDPQEFARMVTSRGLPTKVVVLKPGERFEFKF</sequence>
<dbReference type="KEGG" id="asc:ASAC_0443"/>
<dbReference type="AlphaFoldDB" id="D9Q0L2"/>
<dbReference type="SMART" id="SM00849">
    <property type="entry name" value="Lactamase_B"/>
    <property type="match status" value="1"/>
</dbReference>
<evidence type="ECO:0000256" key="2">
    <source>
        <dbReference type="HAMAP-Rule" id="MF_00457"/>
    </source>
</evidence>
<dbReference type="FunCoup" id="D9Q0L2">
    <property type="interactions" value="10"/>
</dbReference>
<dbReference type="InterPro" id="IPR022877">
    <property type="entry name" value="UPF0173"/>
</dbReference>
<proteinExistence type="inferred from homology"/>